<reference evidence="3 4" key="1">
    <citation type="submission" date="2019-02" db="EMBL/GenBank/DDBJ databases">
        <title>Deep-cultivation of Planctomycetes and their phenomic and genomic characterization uncovers novel biology.</title>
        <authorList>
            <person name="Wiegand S."/>
            <person name="Jogler M."/>
            <person name="Boedeker C."/>
            <person name="Pinto D."/>
            <person name="Vollmers J."/>
            <person name="Rivas-Marin E."/>
            <person name="Kohn T."/>
            <person name="Peeters S.H."/>
            <person name="Heuer A."/>
            <person name="Rast P."/>
            <person name="Oberbeckmann S."/>
            <person name="Bunk B."/>
            <person name="Jeske O."/>
            <person name="Meyerdierks A."/>
            <person name="Storesund J.E."/>
            <person name="Kallscheuer N."/>
            <person name="Luecker S."/>
            <person name="Lage O.M."/>
            <person name="Pohl T."/>
            <person name="Merkel B.J."/>
            <person name="Hornburger P."/>
            <person name="Mueller R.-W."/>
            <person name="Bruemmer F."/>
            <person name="Labrenz M."/>
            <person name="Spormann A.M."/>
            <person name="Op den Camp H."/>
            <person name="Overmann J."/>
            <person name="Amann R."/>
            <person name="Jetten M.S.M."/>
            <person name="Mascher T."/>
            <person name="Medema M.H."/>
            <person name="Devos D.P."/>
            <person name="Kaster A.-K."/>
            <person name="Ovreas L."/>
            <person name="Rohde M."/>
            <person name="Galperin M.Y."/>
            <person name="Jogler C."/>
        </authorList>
    </citation>
    <scope>NUCLEOTIDE SEQUENCE [LARGE SCALE GENOMIC DNA]</scope>
    <source>
        <strain evidence="3 4">Pan181</strain>
    </source>
</reference>
<sequence length="327" mass="32617" precursor="true">MTRTSFFMALACLAISATAANAATVTATIVPGENNSYGLYAQVTDGADTTQGIGAFNFQLTGLDALGIDGGSDVTFTPEVLGGFSPAFATAGFPTISGSSASSDRFGAGGVQSLVSGNATAVAIFDIGETDVFYDLSDVANPGVDVNTAANALLGTFTVAGTTELSQANFSATFGLFPNGYTGGATQEPTVAMAWGGTVDPVAVPSLTDGSTISLQGAFSDYSGLLEDAVTFTNDGGGTLEILSVAIENESVAGMFGASEDGLAVDLSLDLPLAYSLPPATVVTGDLVVSTNGGDFSFPLTATVPEPSTVALAGLALVGLVGFARRK</sequence>
<evidence type="ECO:0000259" key="2">
    <source>
        <dbReference type="Pfam" id="PF07589"/>
    </source>
</evidence>
<keyword evidence="4" id="KW-1185">Reference proteome</keyword>
<evidence type="ECO:0000313" key="3">
    <source>
        <dbReference type="EMBL" id="QDU54880.1"/>
    </source>
</evidence>
<dbReference type="RefSeq" id="WP_145245812.1">
    <property type="nucleotide sequence ID" value="NZ_CP036278.1"/>
</dbReference>
<dbReference type="AlphaFoldDB" id="A0A518AJJ0"/>
<feature type="signal peptide" evidence="1">
    <location>
        <begin position="1"/>
        <end position="22"/>
    </location>
</feature>
<evidence type="ECO:0000313" key="4">
    <source>
        <dbReference type="Proteomes" id="UP000315750"/>
    </source>
</evidence>
<gene>
    <name evidence="3" type="ORF">Pan181_10640</name>
</gene>
<proteinExistence type="predicted"/>
<dbReference type="EMBL" id="CP036278">
    <property type="protein sequence ID" value="QDU54880.1"/>
    <property type="molecule type" value="Genomic_DNA"/>
</dbReference>
<protein>
    <submittedName>
        <fullName evidence="3">PEP-CTERM motif protein</fullName>
    </submittedName>
</protein>
<dbReference type="Pfam" id="PF07589">
    <property type="entry name" value="PEP-CTERM"/>
    <property type="match status" value="1"/>
</dbReference>
<keyword evidence="1" id="KW-0732">Signal</keyword>
<dbReference type="NCBIfam" id="TIGR02595">
    <property type="entry name" value="PEP_CTERM"/>
    <property type="match status" value="1"/>
</dbReference>
<feature type="domain" description="Ice-binding protein C-terminal" evidence="2">
    <location>
        <begin position="303"/>
        <end position="326"/>
    </location>
</feature>
<feature type="chain" id="PRO_5021811691" evidence="1">
    <location>
        <begin position="23"/>
        <end position="327"/>
    </location>
</feature>
<evidence type="ECO:0000256" key="1">
    <source>
        <dbReference type="SAM" id="SignalP"/>
    </source>
</evidence>
<dbReference type="Proteomes" id="UP000315750">
    <property type="component" value="Chromosome"/>
</dbReference>
<dbReference type="KEGG" id="amuc:Pan181_10640"/>
<organism evidence="3 4">
    <name type="scientific">Aeoliella mucimassa</name>
    <dbReference type="NCBI Taxonomy" id="2527972"/>
    <lineage>
        <taxon>Bacteria</taxon>
        <taxon>Pseudomonadati</taxon>
        <taxon>Planctomycetota</taxon>
        <taxon>Planctomycetia</taxon>
        <taxon>Pirellulales</taxon>
        <taxon>Lacipirellulaceae</taxon>
        <taxon>Aeoliella</taxon>
    </lineage>
</organism>
<name>A0A518AJJ0_9BACT</name>
<accession>A0A518AJJ0</accession>
<dbReference type="InterPro" id="IPR013424">
    <property type="entry name" value="Ice-binding_C"/>
</dbReference>